<evidence type="ECO:0000256" key="6">
    <source>
        <dbReference type="ARBA" id="ARBA00023136"/>
    </source>
</evidence>
<evidence type="ECO:0000256" key="3">
    <source>
        <dbReference type="ARBA" id="ARBA00022475"/>
    </source>
</evidence>
<dbReference type="EMBL" id="JBHMDG010000012">
    <property type="protein sequence ID" value="MFB9313308.1"/>
    <property type="molecule type" value="Genomic_DNA"/>
</dbReference>
<dbReference type="PROSITE" id="PS50928">
    <property type="entry name" value="ABC_TM1"/>
    <property type="match status" value="1"/>
</dbReference>
<keyword evidence="4 7" id="KW-0812">Transmembrane</keyword>
<keyword evidence="5 7" id="KW-1133">Transmembrane helix</keyword>
<dbReference type="Gene3D" id="1.10.3720.10">
    <property type="entry name" value="MetI-like"/>
    <property type="match status" value="1"/>
</dbReference>
<keyword evidence="2 7" id="KW-0813">Transport</keyword>
<keyword evidence="10" id="KW-1185">Reference proteome</keyword>
<evidence type="ECO:0000256" key="5">
    <source>
        <dbReference type="ARBA" id="ARBA00022989"/>
    </source>
</evidence>
<name>A0ABV5K984_9ACTN</name>
<feature type="transmembrane region" description="Helical" evidence="7">
    <location>
        <begin position="136"/>
        <end position="156"/>
    </location>
</feature>
<dbReference type="InterPro" id="IPR043429">
    <property type="entry name" value="ArtM/GltK/GlnP/TcyL/YhdX-like"/>
</dbReference>
<gene>
    <name evidence="9" type="ORF">ACFFRI_09660</name>
</gene>
<dbReference type="RefSeq" id="WP_140008043.1">
    <property type="nucleotide sequence ID" value="NZ_JBHMDG010000012.1"/>
</dbReference>
<dbReference type="InterPro" id="IPR010065">
    <property type="entry name" value="AA_ABC_transptr_permease_3TM"/>
</dbReference>
<evidence type="ECO:0000313" key="9">
    <source>
        <dbReference type="EMBL" id="MFB9313308.1"/>
    </source>
</evidence>
<evidence type="ECO:0000313" key="10">
    <source>
        <dbReference type="Proteomes" id="UP001589750"/>
    </source>
</evidence>
<dbReference type="PANTHER" id="PTHR30614">
    <property type="entry name" value="MEMBRANE COMPONENT OF AMINO ACID ABC TRANSPORTER"/>
    <property type="match status" value="1"/>
</dbReference>
<evidence type="ECO:0000256" key="7">
    <source>
        <dbReference type="RuleBase" id="RU363032"/>
    </source>
</evidence>
<dbReference type="NCBIfam" id="TIGR01726">
    <property type="entry name" value="HEQRo_perm_3TM"/>
    <property type="match status" value="1"/>
</dbReference>
<feature type="transmembrane region" description="Helical" evidence="7">
    <location>
        <begin position="193"/>
        <end position="215"/>
    </location>
</feature>
<accession>A0ABV5K984</accession>
<dbReference type="CDD" id="cd06261">
    <property type="entry name" value="TM_PBP2"/>
    <property type="match status" value="1"/>
</dbReference>
<comment type="subcellular location">
    <subcellularLocation>
        <location evidence="1 7">Cell membrane</location>
        <topology evidence="1 7">Multi-pass membrane protein</topology>
    </subcellularLocation>
</comment>
<dbReference type="SUPFAM" id="SSF161098">
    <property type="entry name" value="MetI-like"/>
    <property type="match status" value="1"/>
</dbReference>
<sequence>MTSVLYDEPGPRGRLVNRALSVVALLLLLAVGYWVYAKLDETDQWASEKWKPLFEGEVWSNFFIPGIEGTLKAFGLASVLAVVFGLVFGMARMSTFAPVRWVGGIVVEFFRSVPLLILMFAIYYLWSITLGYQANIYMAVVLGLMLYNGSVLAEVLRAGVASLPSGQAEAGLAIGLRRTQVMLSIQLPQAVRAMLPAIIAQLVVLLKDTALGYILAYNELVNQVNKVSRGNTLQVIVVVALIFILMNCSLSGFASWLEKRLGRTSRSSGGVTPVDPTGLVPGGALVGRAT</sequence>
<feature type="domain" description="ABC transmembrane type-1" evidence="8">
    <location>
        <begin position="67"/>
        <end position="254"/>
    </location>
</feature>
<dbReference type="PANTHER" id="PTHR30614:SF21">
    <property type="entry name" value="AMINO ACID ABC TRANSPORTER PERMEASE"/>
    <property type="match status" value="1"/>
</dbReference>
<evidence type="ECO:0000259" key="8">
    <source>
        <dbReference type="PROSITE" id="PS50928"/>
    </source>
</evidence>
<comment type="similarity">
    <text evidence="7">Belongs to the binding-protein-dependent transport system permease family.</text>
</comment>
<dbReference type="InterPro" id="IPR000515">
    <property type="entry name" value="MetI-like"/>
</dbReference>
<proteinExistence type="inferred from homology"/>
<dbReference type="Proteomes" id="UP001589750">
    <property type="component" value="Unassembled WGS sequence"/>
</dbReference>
<comment type="caution">
    <text evidence="9">The sequence shown here is derived from an EMBL/GenBank/DDBJ whole genome shotgun (WGS) entry which is preliminary data.</text>
</comment>
<keyword evidence="3" id="KW-1003">Cell membrane</keyword>
<evidence type="ECO:0000256" key="4">
    <source>
        <dbReference type="ARBA" id="ARBA00022692"/>
    </source>
</evidence>
<feature type="transmembrane region" description="Helical" evidence="7">
    <location>
        <begin position="235"/>
        <end position="257"/>
    </location>
</feature>
<organism evidence="9 10">
    <name type="scientific">Nocardioides plantarum</name>
    <dbReference type="NCBI Taxonomy" id="29299"/>
    <lineage>
        <taxon>Bacteria</taxon>
        <taxon>Bacillati</taxon>
        <taxon>Actinomycetota</taxon>
        <taxon>Actinomycetes</taxon>
        <taxon>Propionibacteriales</taxon>
        <taxon>Nocardioidaceae</taxon>
        <taxon>Nocardioides</taxon>
    </lineage>
</organism>
<feature type="transmembrane region" description="Helical" evidence="7">
    <location>
        <begin position="69"/>
        <end position="89"/>
    </location>
</feature>
<feature type="transmembrane region" description="Helical" evidence="7">
    <location>
        <begin position="15"/>
        <end position="36"/>
    </location>
</feature>
<dbReference type="Pfam" id="PF00528">
    <property type="entry name" value="BPD_transp_1"/>
    <property type="match status" value="1"/>
</dbReference>
<evidence type="ECO:0000256" key="1">
    <source>
        <dbReference type="ARBA" id="ARBA00004651"/>
    </source>
</evidence>
<reference evidence="9 10" key="1">
    <citation type="submission" date="2024-09" db="EMBL/GenBank/DDBJ databases">
        <authorList>
            <person name="Sun Q."/>
            <person name="Mori K."/>
        </authorList>
    </citation>
    <scope>NUCLEOTIDE SEQUENCE [LARGE SCALE GENOMIC DNA]</scope>
    <source>
        <strain evidence="9 10">JCM 9626</strain>
    </source>
</reference>
<dbReference type="InterPro" id="IPR035906">
    <property type="entry name" value="MetI-like_sf"/>
</dbReference>
<feature type="transmembrane region" description="Helical" evidence="7">
    <location>
        <begin position="101"/>
        <end position="124"/>
    </location>
</feature>
<protein>
    <submittedName>
        <fullName evidence="9">Amino acid ABC transporter permease</fullName>
    </submittedName>
</protein>
<evidence type="ECO:0000256" key="2">
    <source>
        <dbReference type="ARBA" id="ARBA00022448"/>
    </source>
</evidence>
<keyword evidence="6 7" id="KW-0472">Membrane</keyword>